<protein>
    <submittedName>
        <fullName evidence="2">Uncharacterized protein</fullName>
    </submittedName>
</protein>
<proteinExistence type="predicted"/>
<reference evidence="2 3" key="1">
    <citation type="journal article" date="2017" name="Curr. Biol.">
        <title>Genome architecture and evolution of a unichromosomal asexual nematode.</title>
        <authorList>
            <person name="Fradin H."/>
            <person name="Zegar C."/>
            <person name="Gutwein M."/>
            <person name="Lucas J."/>
            <person name="Kovtun M."/>
            <person name="Corcoran D."/>
            <person name="Baugh L.R."/>
            <person name="Kiontke K."/>
            <person name="Gunsalus K."/>
            <person name="Fitch D.H."/>
            <person name="Piano F."/>
        </authorList>
    </citation>
    <scope>NUCLEOTIDE SEQUENCE [LARGE SCALE GENOMIC DNA]</scope>
    <source>
        <strain evidence="2">PF1309</strain>
    </source>
</reference>
<feature type="compositionally biased region" description="Basic residues" evidence="1">
    <location>
        <begin position="48"/>
        <end position="73"/>
    </location>
</feature>
<feature type="region of interest" description="Disordered" evidence="1">
    <location>
        <begin position="413"/>
        <end position="443"/>
    </location>
</feature>
<keyword evidence="3" id="KW-1185">Reference proteome</keyword>
<dbReference type="AlphaFoldDB" id="A0A2A2KNU2"/>
<evidence type="ECO:0000313" key="2">
    <source>
        <dbReference type="EMBL" id="PAV75560.1"/>
    </source>
</evidence>
<organism evidence="2 3">
    <name type="scientific">Diploscapter pachys</name>
    <dbReference type="NCBI Taxonomy" id="2018661"/>
    <lineage>
        <taxon>Eukaryota</taxon>
        <taxon>Metazoa</taxon>
        <taxon>Ecdysozoa</taxon>
        <taxon>Nematoda</taxon>
        <taxon>Chromadorea</taxon>
        <taxon>Rhabditida</taxon>
        <taxon>Rhabditina</taxon>
        <taxon>Rhabditomorpha</taxon>
        <taxon>Rhabditoidea</taxon>
        <taxon>Rhabditidae</taxon>
        <taxon>Diploscapter</taxon>
    </lineage>
</organism>
<gene>
    <name evidence="2" type="ORF">WR25_01123</name>
</gene>
<feature type="region of interest" description="Disordered" evidence="1">
    <location>
        <begin position="48"/>
        <end position="85"/>
    </location>
</feature>
<sequence>MADYTMVEEQNPLDGDPHDLTILRVKRASKAAQLRKAAIQEVRKRRLALREKRKRQRQRRNQRQNQKHQRQRRTPATSAEPAAKGTKTHIDYYNFLLSKHRQEQRKRQLERNTDREKVNQILTESQNFRIKRKGELFKVLAEARARQIRQKQALHEQRKKLRKWKRDNVLKQAQKLLELEGKELQVRNRNALNIRKALGDDKQGQKALEKVLDETKKKNRTNSNVHDWGTINATEPVLEEKKTEDDEERKTEDKEAETEIKSEDVTKKKEEEITTTTSTVKPKVNFEQEHLGDNMTLALRIPPHIFEEMKDFLAKYHGKEIHLSDDAKREIALRYASSSTTTSTTTLKPVNINDPSKYVNVRVPENIYHRYQKFFYHYEIDIPSAVNDTKSAESTNFNPYEAVQAVQHEISTTESTTTPITTTTTTTSSTTTTSTTRSATQSSIDQSGYVYPFNSHHHAGDLHQPDTSARAYATKAFESEVADMDQSLKSLISLASSRDVEVPEDEDEGPRIHINLTKRNEKPISDINPADLQVPFRAKI</sequence>
<evidence type="ECO:0000313" key="3">
    <source>
        <dbReference type="Proteomes" id="UP000218231"/>
    </source>
</evidence>
<feature type="compositionally biased region" description="Basic and acidic residues" evidence="1">
    <location>
        <begin position="238"/>
        <end position="272"/>
    </location>
</feature>
<accession>A0A2A2KNU2</accession>
<name>A0A2A2KNU2_9BILA</name>
<dbReference type="Proteomes" id="UP000218231">
    <property type="component" value="Unassembled WGS sequence"/>
</dbReference>
<evidence type="ECO:0000256" key="1">
    <source>
        <dbReference type="SAM" id="MobiDB-lite"/>
    </source>
</evidence>
<comment type="caution">
    <text evidence="2">The sequence shown here is derived from an EMBL/GenBank/DDBJ whole genome shotgun (WGS) entry which is preliminary data.</text>
</comment>
<feature type="region of interest" description="Disordered" evidence="1">
    <location>
        <begin position="217"/>
        <end position="274"/>
    </location>
</feature>
<dbReference type="EMBL" id="LIAE01008062">
    <property type="protein sequence ID" value="PAV75560.1"/>
    <property type="molecule type" value="Genomic_DNA"/>
</dbReference>